<evidence type="ECO:0000256" key="6">
    <source>
        <dbReference type="ARBA" id="ARBA00022827"/>
    </source>
</evidence>
<reference evidence="13 14" key="1">
    <citation type="submission" date="2019-04" db="EMBL/GenBank/DDBJ databases">
        <title>Sphingobacterium olei sp. nov., isolated from oil-contaminated soil.</title>
        <authorList>
            <person name="Liu B."/>
        </authorList>
    </citation>
    <scope>NUCLEOTIDE SEQUENCE [LARGE SCALE GENOMIC DNA]</scope>
    <source>
        <strain evidence="13 14">Y3L14</strain>
    </source>
</reference>
<keyword evidence="7 10" id="KW-0460">Magnesium</keyword>
<keyword evidence="14" id="KW-1185">Reference proteome</keyword>
<proteinExistence type="inferred from homology"/>
<keyword evidence="12" id="KW-0472">Membrane</keyword>
<keyword evidence="12" id="KW-1003">Cell membrane</keyword>
<keyword evidence="5 10" id="KW-0479">Metal-binding</keyword>
<evidence type="ECO:0000256" key="4">
    <source>
        <dbReference type="ARBA" id="ARBA00022679"/>
    </source>
</evidence>
<dbReference type="GO" id="GO:0016740">
    <property type="term" value="F:transferase activity"/>
    <property type="evidence" value="ECO:0007669"/>
    <property type="project" value="UniProtKB-UniRule"/>
</dbReference>
<organism evidence="13 14">
    <name type="scientific">Sphingobacterium alkalisoli</name>
    <dbReference type="NCBI Taxonomy" id="1874115"/>
    <lineage>
        <taxon>Bacteria</taxon>
        <taxon>Pseudomonadati</taxon>
        <taxon>Bacteroidota</taxon>
        <taxon>Sphingobacteriia</taxon>
        <taxon>Sphingobacteriales</taxon>
        <taxon>Sphingobacteriaceae</taxon>
        <taxon>Sphingobacterium</taxon>
    </lineage>
</organism>
<evidence type="ECO:0000256" key="8">
    <source>
        <dbReference type="ARBA" id="ARBA00031306"/>
    </source>
</evidence>
<evidence type="ECO:0000256" key="10">
    <source>
        <dbReference type="PIRNR" id="PIRNR006268"/>
    </source>
</evidence>
<dbReference type="GO" id="GO:0046872">
    <property type="term" value="F:metal ion binding"/>
    <property type="evidence" value="ECO:0007669"/>
    <property type="project" value="UniProtKB-UniRule"/>
</dbReference>
<dbReference type="GO" id="GO:0005886">
    <property type="term" value="C:plasma membrane"/>
    <property type="evidence" value="ECO:0007669"/>
    <property type="project" value="UniProtKB-SubCell"/>
</dbReference>
<evidence type="ECO:0000313" key="14">
    <source>
        <dbReference type="Proteomes" id="UP000309872"/>
    </source>
</evidence>
<evidence type="ECO:0000313" key="13">
    <source>
        <dbReference type="EMBL" id="TJY65900.1"/>
    </source>
</evidence>
<keyword evidence="12" id="KW-0997">Cell inner membrane</keyword>
<dbReference type="EMBL" id="SUKA01000003">
    <property type="protein sequence ID" value="TJY65900.1"/>
    <property type="molecule type" value="Genomic_DNA"/>
</dbReference>
<evidence type="ECO:0000256" key="7">
    <source>
        <dbReference type="ARBA" id="ARBA00022842"/>
    </source>
</evidence>
<evidence type="ECO:0000256" key="2">
    <source>
        <dbReference type="ARBA" id="ARBA00016337"/>
    </source>
</evidence>
<evidence type="ECO:0000256" key="11">
    <source>
        <dbReference type="PIRSR" id="PIRSR006268-2"/>
    </source>
</evidence>
<comment type="function">
    <text evidence="12">Flavin transferase that catalyzes the transfer of the FMN moiety of FAD and its covalent binding to the hydroxyl group of a threonine residue in a target flavoprotein.</text>
</comment>
<evidence type="ECO:0000256" key="5">
    <source>
        <dbReference type="ARBA" id="ARBA00022723"/>
    </source>
</evidence>
<keyword evidence="6 10" id="KW-0274">FAD</keyword>
<dbReference type="PANTHER" id="PTHR30040:SF2">
    <property type="entry name" value="FAD:PROTEIN FMN TRANSFERASE"/>
    <property type="match status" value="1"/>
</dbReference>
<dbReference type="InterPro" id="IPR024932">
    <property type="entry name" value="ApbE"/>
</dbReference>
<evidence type="ECO:0000256" key="1">
    <source>
        <dbReference type="ARBA" id="ARBA00011955"/>
    </source>
</evidence>
<protein>
    <recommendedName>
        <fullName evidence="2 10">FAD:protein FMN transferase</fullName>
        <ecNumber evidence="1 10">2.7.1.180</ecNumber>
    </recommendedName>
    <alternativeName>
        <fullName evidence="8 10">Flavin transferase</fullName>
    </alternativeName>
</protein>
<evidence type="ECO:0000256" key="12">
    <source>
        <dbReference type="RuleBase" id="RU363002"/>
    </source>
</evidence>
<comment type="subcellular location">
    <subcellularLocation>
        <location evidence="12">Cell inner membrane</location>
        <topology evidence="12">Lipid-anchor</topology>
        <orientation evidence="12">Periplasmic side</orientation>
    </subcellularLocation>
</comment>
<keyword evidence="12" id="KW-0449">Lipoprotein</keyword>
<dbReference type="SUPFAM" id="SSF143631">
    <property type="entry name" value="ApbE-like"/>
    <property type="match status" value="1"/>
</dbReference>
<dbReference type="PIRSF" id="PIRSF006268">
    <property type="entry name" value="ApbE"/>
    <property type="match status" value="1"/>
</dbReference>
<sequence>MLRIIVIIVQILLGCFVFAQHPNVSHEQVIQGRAQGTTYLIRYFSNQVIHKDNIDSLLNSIDASMSLYNPSSLISIFNQASTKVIHMDPHMAEVVRKGLQMHKRTKGYFDITILPLVKLWGFGAEGVKHDPTDYEVSAILPLVGIQNLKIRGKKLIKNNPGVSIDLNGIAQGYSVDVVAQYLEDNNIQNYLVEIGGEIRVKGTKESKSWQIAIQRPLSRLAIDSLTHYKLNLKDKAVTTSGTYENRRVVGQTHISHHINPITGYPVKNVIVSATVIANTAMEADAFDNYFMYLKPSSAIEFADKIKGIEVYLIYFDNNSYKEVFSKGFKNYIYNASAI</sequence>
<dbReference type="OrthoDB" id="9778595at2"/>
<accession>A0A4U0H2R2</accession>
<dbReference type="RefSeq" id="WP_136821029.1">
    <property type="nucleotide sequence ID" value="NZ_BMJX01000003.1"/>
</dbReference>
<feature type="binding site" evidence="11">
    <location>
        <position position="284"/>
    </location>
    <ligand>
        <name>Mg(2+)</name>
        <dbReference type="ChEBI" id="CHEBI:18420"/>
    </ligand>
</feature>
<dbReference type="InterPro" id="IPR003374">
    <property type="entry name" value="ApbE-like_sf"/>
</dbReference>
<dbReference type="EC" id="2.7.1.180" evidence="1 10"/>
<keyword evidence="4 10" id="KW-0808">Transferase</keyword>
<feature type="binding site" evidence="11">
    <location>
        <position position="168"/>
    </location>
    <ligand>
        <name>Mg(2+)</name>
        <dbReference type="ChEBI" id="CHEBI:18420"/>
    </ligand>
</feature>
<keyword evidence="3 10" id="KW-0285">Flavoprotein</keyword>
<dbReference type="Pfam" id="PF02424">
    <property type="entry name" value="ApbE"/>
    <property type="match status" value="1"/>
</dbReference>
<dbReference type="AlphaFoldDB" id="A0A4U0H2R2"/>
<comment type="caution">
    <text evidence="13">The sequence shown here is derived from an EMBL/GenBank/DDBJ whole genome shotgun (WGS) entry which is preliminary data.</text>
</comment>
<evidence type="ECO:0000256" key="9">
    <source>
        <dbReference type="ARBA" id="ARBA00048540"/>
    </source>
</evidence>
<evidence type="ECO:0000256" key="3">
    <source>
        <dbReference type="ARBA" id="ARBA00022630"/>
    </source>
</evidence>
<comment type="cofactor">
    <cofactor evidence="11">
        <name>Mg(2+)</name>
        <dbReference type="ChEBI" id="CHEBI:18420"/>
    </cofactor>
    <cofactor evidence="11">
        <name>Mn(2+)</name>
        <dbReference type="ChEBI" id="CHEBI:29035"/>
    </cofactor>
    <text evidence="11">Magnesium. Can also use manganese.</text>
</comment>
<comment type="catalytic activity">
    <reaction evidence="9 10 12">
        <text>L-threonyl-[protein] + FAD = FMN-L-threonyl-[protein] + AMP + H(+)</text>
        <dbReference type="Rhea" id="RHEA:36847"/>
        <dbReference type="Rhea" id="RHEA-COMP:11060"/>
        <dbReference type="Rhea" id="RHEA-COMP:11061"/>
        <dbReference type="ChEBI" id="CHEBI:15378"/>
        <dbReference type="ChEBI" id="CHEBI:30013"/>
        <dbReference type="ChEBI" id="CHEBI:57692"/>
        <dbReference type="ChEBI" id="CHEBI:74257"/>
        <dbReference type="ChEBI" id="CHEBI:456215"/>
        <dbReference type="EC" id="2.7.1.180"/>
    </reaction>
</comment>
<gene>
    <name evidence="13" type="ORF">FAZ19_12390</name>
</gene>
<name>A0A4U0H2R2_9SPHI</name>
<dbReference type="PROSITE" id="PS51257">
    <property type="entry name" value="PROKAR_LIPOPROTEIN"/>
    <property type="match status" value="1"/>
</dbReference>
<comment type="similarity">
    <text evidence="10 12">Belongs to the ApbE family.</text>
</comment>
<dbReference type="PANTHER" id="PTHR30040">
    <property type="entry name" value="THIAMINE BIOSYNTHESIS LIPOPROTEIN APBE"/>
    <property type="match status" value="1"/>
</dbReference>
<dbReference type="Gene3D" id="3.10.520.10">
    <property type="entry name" value="ApbE-like domains"/>
    <property type="match status" value="1"/>
</dbReference>
<dbReference type="Proteomes" id="UP000309872">
    <property type="component" value="Unassembled WGS sequence"/>
</dbReference>